<evidence type="ECO:0000259" key="5">
    <source>
        <dbReference type="PROSITE" id="PS50926"/>
    </source>
</evidence>
<dbReference type="Gene3D" id="3.40.50.150">
    <property type="entry name" value="Vaccinia Virus protein VP39"/>
    <property type="match status" value="1"/>
</dbReference>
<dbReference type="InterPro" id="IPR002792">
    <property type="entry name" value="TRAM_dom"/>
</dbReference>
<dbReference type="SUPFAM" id="SSF50249">
    <property type="entry name" value="Nucleic acid-binding proteins"/>
    <property type="match status" value="1"/>
</dbReference>
<keyword evidence="7" id="KW-1185">Reference proteome</keyword>
<dbReference type="RefSeq" id="WP_190616658.1">
    <property type="nucleotide sequence ID" value="NZ_CP061538.1"/>
</dbReference>
<dbReference type="PANTHER" id="PTHR11061:SF30">
    <property type="entry name" value="TRNA (URACIL(54)-C(5))-METHYLTRANSFERASE"/>
    <property type="match status" value="1"/>
</dbReference>
<organism evidence="6 7">
    <name type="scientific">Rothia amarae</name>
    <dbReference type="NCBI Taxonomy" id="169480"/>
    <lineage>
        <taxon>Bacteria</taxon>
        <taxon>Bacillati</taxon>
        <taxon>Actinomycetota</taxon>
        <taxon>Actinomycetes</taxon>
        <taxon>Micrococcales</taxon>
        <taxon>Micrococcaceae</taxon>
        <taxon>Rothia</taxon>
    </lineage>
</organism>
<evidence type="ECO:0000256" key="1">
    <source>
        <dbReference type="ARBA" id="ARBA00022603"/>
    </source>
</evidence>
<evidence type="ECO:0000313" key="6">
    <source>
        <dbReference type="EMBL" id="QNV39148.1"/>
    </source>
</evidence>
<evidence type="ECO:0000256" key="3">
    <source>
        <dbReference type="ARBA" id="ARBA00022691"/>
    </source>
</evidence>
<protein>
    <submittedName>
        <fullName evidence="6">Class I SAM-dependent RNA methyltransferase</fullName>
    </submittedName>
</protein>
<dbReference type="Gene3D" id="2.40.50.140">
    <property type="entry name" value="Nucleic acid-binding proteins"/>
    <property type="match status" value="1"/>
</dbReference>
<name>A0A7H2BHK2_9MICC</name>
<reference evidence="6 7" key="1">
    <citation type="submission" date="2020-09" db="EMBL/GenBank/DDBJ databases">
        <title>Investigation of environmental microbe.</title>
        <authorList>
            <person name="Ou Y."/>
            <person name="Kang Q."/>
        </authorList>
    </citation>
    <scope>NUCLEOTIDE SEQUENCE [LARGE SCALE GENOMIC DNA]</scope>
    <source>
        <strain evidence="6 7">KJZ-9</strain>
    </source>
</reference>
<dbReference type="AlphaFoldDB" id="A0A7H2BHK2"/>
<gene>
    <name evidence="6" type="ORF">IDM48_06905</name>
</gene>
<dbReference type="Pfam" id="PF01135">
    <property type="entry name" value="PCMT"/>
    <property type="match status" value="1"/>
</dbReference>
<dbReference type="CDD" id="cd02440">
    <property type="entry name" value="AdoMet_MTases"/>
    <property type="match status" value="1"/>
</dbReference>
<dbReference type="InterPro" id="IPR029063">
    <property type="entry name" value="SAM-dependent_MTases_sf"/>
</dbReference>
<comment type="similarity">
    <text evidence="4">Belongs to the class I-like SAM-binding methyltransferase superfamily. RNA M5U methyltransferase family.</text>
</comment>
<evidence type="ECO:0000256" key="4">
    <source>
        <dbReference type="PROSITE-ProRule" id="PRU01024"/>
    </source>
</evidence>
<dbReference type="InterPro" id="IPR010280">
    <property type="entry name" value="U5_MeTrfase_fam"/>
</dbReference>
<dbReference type="PROSITE" id="PS50926">
    <property type="entry name" value="TRAM"/>
    <property type="match status" value="1"/>
</dbReference>
<sequence>MNHQSEDQINFSIGDIVELNPEKVAHGGSFVARANGRVFFVRHSLPGETVRAVITGSGPKNRFFFADTVEVLSASANRRQHPWAPADALLAAQENRLPVGGMEFGHITPSVQQELKAVVIAEQLQRLGGIAADHPLLEQLTVKPVSEKELGQRTRVHFGVDAQRHIAMYPHQSNEPQTVDGFPLAAAALENLHLEQLELSGISRVDAAVSSTGQRFVQFTVGAENKPAVVAENLKPQLEQLWGDFQERRIAVRFTAERISGRGRGVRAADVLWGDPVLQENVSFEGAKLNFEVDGAGFWQNHTAAPATLSALVREFADLKSGETAFDLYAGAGLLTGVLADAVGEKGHVLSVEGSPVTSSNAEKNFARQGISRTERSSKTVIKVVRGDVAKVLRNVSTKPEYRAFARPDVVVLDPSREGAGRQVMEQIDQLDPRAIVYVACDPAALGRDTGYLRELGWSLAKVQGLDMYPCTHHVETIARFERR</sequence>
<keyword evidence="3 4" id="KW-0949">S-adenosyl-L-methionine</keyword>
<dbReference type="GO" id="GO:0070475">
    <property type="term" value="P:rRNA base methylation"/>
    <property type="evidence" value="ECO:0007669"/>
    <property type="project" value="TreeGrafter"/>
</dbReference>
<evidence type="ECO:0000313" key="7">
    <source>
        <dbReference type="Proteomes" id="UP000516421"/>
    </source>
</evidence>
<evidence type="ECO:0000256" key="2">
    <source>
        <dbReference type="ARBA" id="ARBA00022679"/>
    </source>
</evidence>
<dbReference type="Gene3D" id="2.40.50.1070">
    <property type="match status" value="1"/>
</dbReference>
<dbReference type="EMBL" id="CP061538">
    <property type="protein sequence ID" value="QNV39148.1"/>
    <property type="molecule type" value="Genomic_DNA"/>
</dbReference>
<feature type="binding site" evidence="4">
    <location>
        <position position="300"/>
    </location>
    <ligand>
        <name>S-adenosyl-L-methionine</name>
        <dbReference type="ChEBI" id="CHEBI:59789"/>
    </ligand>
</feature>
<dbReference type="InterPro" id="IPR012340">
    <property type="entry name" value="NA-bd_OB-fold"/>
</dbReference>
<keyword evidence="2 4" id="KW-0808">Transferase</keyword>
<dbReference type="SUPFAM" id="SSF53335">
    <property type="entry name" value="S-adenosyl-L-methionine-dependent methyltransferases"/>
    <property type="match status" value="1"/>
</dbReference>
<keyword evidence="1 4" id="KW-0489">Methyltransferase</keyword>
<dbReference type="PROSITE" id="PS51687">
    <property type="entry name" value="SAM_MT_RNA_M5U"/>
    <property type="match status" value="1"/>
</dbReference>
<dbReference type="PANTHER" id="PTHR11061">
    <property type="entry name" value="RNA M5U METHYLTRANSFERASE"/>
    <property type="match status" value="1"/>
</dbReference>
<feature type="binding site" evidence="4">
    <location>
        <position position="329"/>
    </location>
    <ligand>
        <name>S-adenosyl-L-methionine</name>
        <dbReference type="ChEBI" id="CHEBI:59789"/>
    </ligand>
</feature>
<dbReference type="GO" id="GO:0070041">
    <property type="term" value="F:rRNA (uridine-C5-)-methyltransferase activity"/>
    <property type="evidence" value="ECO:0007669"/>
    <property type="project" value="TreeGrafter"/>
</dbReference>
<accession>A0A7H2BHK2</accession>
<feature type="binding site" evidence="4">
    <location>
        <position position="353"/>
    </location>
    <ligand>
        <name>S-adenosyl-L-methionine</name>
        <dbReference type="ChEBI" id="CHEBI:59789"/>
    </ligand>
</feature>
<feature type="binding site" evidence="4">
    <location>
        <position position="414"/>
    </location>
    <ligand>
        <name>S-adenosyl-L-methionine</name>
        <dbReference type="ChEBI" id="CHEBI:59789"/>
    </ligand>
</feature>
<proteinExistence type="inferred from homology"/>
<dbReference type="KEGG" id="rama:IDM48_06905"/>
<feature type="active site" description="Nucleophile" evidence="4">
    <location>
        <position position="441"/>
    </location>
</feature>
<feature type="domain" description="TRAM" evidence="5">
    <location>
        <begin position="10"/>
        <end position="70"/>
    </location>
</feature>
<dbReference type="Proteomes" id="UP000516421">
    <property type="component" value="Chromosome"/>
</dbReference>